<dbReference type="OrthoDB" id="9813051at2"/>
<keyword evidence="1" id="KW-0812">Transmembrane</keyword>
<reference evidence="2 3" key="1">
    <citation type="submission" date="2017-05" db="EMBL/GenBank/DDBJ databases">
        <title>Vagococcus spp. assemblies.</title>
        <authorList>
            <person name="Gulvik C.A."/>
        </authorList>
    </citation>
    <scope>NUCLEOTIDE SEQUENCE [LARGE SCALE GENOMIC DNA]</scope>
    <source>
        <strain evidence="2 3">DSM 24756</strain>
    </source>
</reference>
<dbReference type="Pfam" id="PF07314">
    <property type="entry name" value="Lit"/>
    <property type="match status" value="1"/>
</dbReference>
<organism evidence="2 3">
    <name type="scientific">Vagococcus entomophilus</name>
    <dbReference type="NCBI Taxonomy" id="1160095"/>
    <lineage>
        <taxon>Bacteria</taxon>
        <taxon>Bacillati</taxon>
        <taxon>Bacillota</taxon>
        <taxon>Bacilli</taxon>
        <taxon>Lactobacillales</taxon>
        <taxon>Enterococcaceae</taxon>
        <taxon>Vagococcus</taxon>
    </lineage>
</organism>
<dbReference type="NCBIfam" id="TIGR01906">
    <property type="entry name" value="integ_TIGR01906"/>
    <property type="match status" value="1"/>
</dbReference>
<evidence type="ECO:0000313" key="2">
    <source>
        <dbReference type="EMBL" id="RSU07388.1"/>
    </source>
</evidence>
<sequence length="215" mass="24895">MSGLLKLTNLFRGKVGFLCLFLFLIALVITITINFYPLYVVDSHVMNLADSAGLTQKQLLLNYKELMHYLNWPFQKVLKLSNFTMSNAGRQHFVDVKRLFLFNYFILGITAVPAGFFLRDCLKSKRLWRLIRPFQIGSAVPFLLGFIMILGFERFFVLFHELLFSNDNWVFNPATDPIILVLPEDYFMHCFILAFVLFEGLMLGGVVLGKKSMKR</sequence>
<evidence type="ECO:0000256" key="1">
    <source>
        <dbReference type="SAM" id="Phobius"/>
    </source>
</evidence>
<keyword evidence="1" id="KW-1133">Transmembrane helix</keyword>
<dbReference type="InterPro" id="IPR010178">
    <property type="entry name" value="Lit"/>
</dbReference>
<name>A0A430AHM2_9ENTE</name>
<dbReference type="EMBL" id="NGJZ01000002">
    <property type="protein sequence ID" value="RSU07388.1"/>
    <property type="molecule type" value="Genomic_DNA"/>
</dbReference>
<dbReference type="AlphaFoldDB" id="A0A430AHM2"/>
<dbReference type="Proteomes" id="UP000288669">
    <property type="component" value="Unassembled WGS sequence"/>
</dbReference>
<protein>
    <recommendedName>
        <fullName evidence="4">TIGR01906 family membrane protein</fullName>
    </recommendedName>
</protein>
<keyword evidence="3" id="KW-1185">Reference proteome</keyword>
<gene>
    <name evidence="2" type="ORF">CBF30_09070</name>
</gene>
<evidence type="ECO:0000313" key="3">
    <source>
        <dbReference type="Proteomes" id="UP000288669"/>
    </source>
</evidence>
<evidence type="ECO:0008006" key="4">
    <source>
        <dbReference type="Google" id="ProtNLM"/>
    </source>
</evidence>
<feature type="transmembrane region" description="Helical" evidence="1">
    <location>
        <begin position="186"/>
        <end position="209"/>
    </location>
</feature>
<accession>A0A430AHM2</accession>
<feature type="transmembrane region" description="Helical" evidence="1">
    <location>
        <begin position="15"/>
        <end position="36"/>
    </location>
</feature>
<proteinExistence type="predicted"/>
<comment type="caution">
    <text evidence="2">The sequence shown here is derived from an EMBL/GenBank/DDBJ whole genome shotgun (WGS) entry which is preliminary data.</text>
</comment>
<keyword evidence="1" id="KW-0472">Membrane</keyword>
<feature type="transmembrane region" description="Helical" evidence="1">
    <location>
        <begin position="99"/>
        <end position="118"/>
    </location>
</feature>
<feature type="transmembrane region" description="Helical" evidence="1">
    <location>
        <begin position="139"/>
        <end position="159"/>
    </location>
</feature>